<dbReference type="Pfam" id="PF00619">
    <property type="entry name" value="CARD"/>
    <property type="match status" value="1"/>
</dbReference>
<dbReference type="GO" id="GO:0005737">
    <property type="term" value="C:cytoplasm"/>
    <property type="evidence" value="ECO:0007669"/>
    <property type="project" value="TreeGrafter"/>
</dbReference>
<feature type="region of interest" description="Disordered" evidence="1">
    <location>
        <begin position="310"/>
        <end position="338"/>
    </location>
</feature>
<dbReference type="InterPro" id="IPR011029">
    <property type="entry name" value="DEATH-like_dom_sf"/>
</dbReference>
<feature type="region of interest" description="Disordered" evidence="1">
    <location>
        <begin position="202"/>
        <end position="238"/>
    </location>
</feature>
<proteinExistence type="predicted"/>
<dbReference type="Gene3D" id="1.10.533.10">
    <property type="entry name" value="Death Domain, Fas"/>
    <property type="match status" value="1"/>
</dbReference>
<dbReference type="InterPro" id="IPR001315">
    <property type="entry name" value="CARD"/>
</dbReference>
<dbReference type="Proteomes" id="UP000507470">
    <property type="component" value="Unassembled WGS sequence"/>
</dbReference>
<dbReference type="OrthoDB" id="6127728at2759"/>
<evidence type="ECO:0000313" key="4">
    <source>
        <dbReference type="Proteomes" id="UP000507470"/>
    </source>
</evidence>
<gene>
    <name evidence="3" type="ORF">MCOR_54928</name>
</gene>
<keyword evidence="4" id="KW-1185">Reference proteome</keyword>
<dbReference type="PROSITE" id="PS50209">
    <property type="entry name" value="CARD"/>
    <property type="match status" value="1"/>
</dbReference>
<dbReference type="GO" id="GO:0042981">
    <property type="term" value="P:regulation of apoptotic process"/>
    <property type="evidence" value="ECO:0007669"/>
    <property type="project" value="InterPro"/>
</dbReference>
<dbReference type="EMBL" id="CACVKT020009703">
    <property type="protein sequence ID" value="CAC5422908.1"/>
    <property type="molecule type" value="Genomic_DNA"/>
</dbReference>
<feature type="region of interest" description="Disordered" evidence="1">
    <location>
        <begin position="1701"/>
        <end position="1729"/>
    </location>
</feature>
<evidence type="ECO:0000256" key="1">
    <source>
        <dbReference type="SAM" id="MobiDB-lite"/>
    </source>
</evidence>
<dbReference type="SUPFAM" id="SSF47986">
    <property type="entry name" value="DEATH domain"/>
    <property type="match status" value="1"/>
</dbReference>
<name>A0A6J8EQX3_MYTCO</name>
<accession>A0A6J8EQX3</accession>
<evidence type="ECO:0000313" key="3">
    <source>
        <dbReference type="EMBL" id="CAC5422908.1"/>
    </source>
</evidence>
<feature type="domain" description="CARD" evidence="2">
    <location>
        <begin position="19"/>
        <end position="107"/>
    </location>
</feature>
<dbReference type="PANTHER" id="PTHR16155">
    <property type="entry name" value="DED DOMAIN-CONTAINING PROTEIN"/>
    <property type="match status" value="1"/>
</dbReference>
<protein>
    <submittedName>
        <fullName evidence="3">SAMD9</fullName>
    </submittedName>
</protein>
<sequence>MNIRFPKTKVQECHLSERMESRERQIIRKNEKYLRDNVNVKNITPHLYQVKVLSADDTERIYAETTSSDQVRKLLRIAEKHPDGFKQLCHALEETDSNHVSNQLQLTLVDEQEIEDENLWYNRKIQEFLETKYCFDKEEAVYFGNIVEEIKQQFRIVGECFNVNEEALIGEVNKCFPGSLPFKHANNELAFRHLRRKTSVTIKEPFKKDPQDENCDNSKNEQLEERTDTRDSSKSLSELSPGELVNRISCKFNEYDIPEGTASIIIKEGMTGKNFERLKSDYIHLFFPQFNGGNKLSFMTMRDDICLNEQKQQSHNHPGARTEVPTSEDANKAEQKTRYRETFRKFDQEAKFCYQNDGELTSSVTRPSNLIDPVHVFSDLLVLDDESYSNIANEIVEFAAACLSSRSNGTIHFGVHKLDSYPIKGYIQGLQIDQYKCSAKIYKTVEERFYNDQHSLVLKCIRPPQFIKVTSKENINTKFVLEVDVVPASALICEEAFFIKDRGDGRPLLFELTDNGIESWNLAEEKTRKYMSKSKNLLADYRRDQERRPKEQPVKKDLREKLLDLISSGEEEMSADIYPLVFLSPFDSSNSNNIGMSNFEFLLDLDANAFFDFDYSANNKGLYHFIEHEKSQVLKALTTDNFDPESSENKRKKDSHSNLLDDILTSALKPWIFCNGYEDMHKEPMTMGNWKNTRSKGLKEAIIRFYYKEIPCGRALIMFLLFSKNYDIMLEIAEEVMLTFQHQWVVIAENEEIANHWCTQLIERETVKKKVMERRCVLGMPWSHINQTVKQLTGSQREIRCEIPTSKGAFCYLTEKKRNELHDLAIISRNECDDPEITNDRIELEKKRRIVEEKFYKGEEISWWNFWFPDLVLKRDVHKRLTHKILNALDGGNAEEDNKIGLVNIYHQPGAGGTTTTMHALWELRDRYRCCMLKQFTDQTVDQIASFRNYEDGDDPKPPLIMIENSDEEKLGDLFANLQHRAKIVARRSSDMKVFCVLLLCTRRPVIPLNPDEASVFLRHELSNKELDWFRRKHSHLLDQFKFNQGPDPKFLISFNILKENFNMEYIQRTANELVKGVEEANERTLLKYLSLLNTYDLECQSIPLSAFDCLMMPGTRGYTITYGLTPGRMGKRLNKAWEQTISQPLQVLINRNFKAGLGGQLMGLSIINQLFSRQIFACFNQPPESTSGIFMDFLDSSMCQSSNMSGGEVIKIVKNLVKRREEKEDSVKEKFSPLIMHLLDFEDGEKAAEILTKVFNMTDDAMICQQIARLYIHIQNWNKASEFAKIATDMKPLNSYLWDTYGQVHKCHLLKMYLDVSTDANDVVDCDFEEAVQIAAKAMHKFRQEQQVSEDEHVSRSNDAGFYGELKIIILLLDLLRYSPLGQNKEDLHKYLTDKDFLPNESSQFTQESVDFLKGLEERAETTVRTIEEKTTQLKDNMFYSTFGRKMPLKSDIASLRENLDSYFGEDSDYIPEQLSEQDKAAYRRRRVRRIGGRSLSNFLHIDPLHTTTKLNMILEMLLENVRSENWEVFDIINLINVVIAMRILKINQDKVTFAYLTQCSKKCYERIVSSSDQRTYLEAYMYYVLFNWPTELRSKSSLCSVEQLLDATKKWRAAFYTNHPRQKESRPIRKRETTSFFLGKGIDINAIVHYLELNDPWGVRSLWQKGIFFVLGFSWSGIKAYDVRQDKPEDAIPQLTKEIPSRDQRGVGHQKESNSRKTGQKSQTHDEFLQECQNIKDQVDKIEVELFGFGVGKEKRQFLERQKEKLKAELEKIRKDREDFFQ</sequence>
<dbReference type="PANTHER" id="PTHR16155:SF19">
    <property type="entry name" value="DED DOMAIN-CONTAINING PROTEIN"/>
    <property type="match status" value="1"/>
</dbReference>
<dbReference type="CDD" id="cd01671">
    <property type="entry name" value="CARD"/>
    <property type="match status" value="1"/>
</dbReference>
<evidence type="ECO:0000259" key="2">
    <source>
        <dbReference type="PROSITE" id="PS50209"/>
    </source>
</evidence>
<feature type="compositionally biased region" description="Basic and acidic residues" evidence="1">
    <location>
        <begin position="329"/>
        <end position="338"/>
    </location>
</feature>
<organism evidence="3 4">
    <name type="scientific">Mytilus coruscus</name>
    <name type="common">Sea mussel</name>
    <dbReference type="NCBI Taxonomy" id="42192"/>
    <lineage>
        <taxon>Eukaryota</taxon>
        <taxon>Metazoa</taxon>
        <taxon>Spiralia</taxon>
        <taxon>Lophotrochozoa</taxon>
        <taxon>Mollusca</taxon>
        <taxon>Bivalvia</taxon>
        <taxon>Autobranchia</taxon>
        <taxon>Pteriomorphia</taxon>
        <taxon>Mytilida</taxon>
        <taxon>Mytiloidea</taxon>
        <taxon>Mytilidae</taxon>
        <taxon>Mytilinae</taxon>
        <taxon>Mytilus</taxon>
    </lineage>
</organism>
<reference evidence="3 4" key="1">
    <citation type="submission" date="2020-06" db="EMBL/GenBank/DDBJ databases">
        <authorList>
            <person name="Li R."/>
            <person name="Bekaert M."/>
        </authorList>
    </citation>
    <scope>NUCLEOTIDE SEQUENCE [LARGE SCALE GENOMIC DNA]</scope>
    <source>
        <strain evidence="4">wild</strain>
    </source>
</reference>
<feature type="compositionally biased region" description="Basic and acidic residues" evidence="1">
    <location>
        <begin position="204"/>
        <end position="233"/>
    </location>
</feature>
<feature type="compositionally biased region" description="Basic and acidic residues" evidence="1">
    <location>
        <begin position="1701"/>
        <end position="1717"/>
    </location>
</feature>